<dbReference type="RefSeq" id="WP_311632685.1">
    <property type="nucleotide sequence ID" value="NZ_JAVREN010000044.1"/>
</dbReference>
<dbReference type="Proteomes" id="UP001183388">
    <property type="component" value="Unassembled WGS sequence"/>
</dbReference>
<evidence type="ECO:0000256" key="6">
    <source>
        <dbReference type="SAM" id="MobiDB-lite"/>
    </source>
</evidence>
<feature type="binding site" evidence="5">
    <location>
        <position position="46"/>
    </location>
    <ligand>
        <name>ATP</name>
        <dbReference type="ChEBI" id="CHEBI:30616"/>
    </ligand>
</feature>
<dbReference type="CDD" id="cd14014">
    <property type="entry name" value="STKc_PknB_like"/>
    <property type="match status" value="1"/>
</dbReference>
<dbReference type="CDD" id="cd13565">
    <property type="entry name" value="PBP2_PstS"/>
    <property type="match status" value="1"/>
</dbReference>
<dbReference type="InterPro" id="IPR017441">
    <property type="entry name" value="Protein_kinase_ATP_BS"/>
</dbReference>
<organism evidence="8 9">
    <name type="scientific">Streptomyces boetiae</name>
    <dbReference type="NCBI Taxonomy" id="3075541"/>
    <lineage>
        <taxon>Bacteria</taxon>
        <taxon>Bacillati</taxon>
        <taxon>Actinomycetota</taxon>
        <taxon>Actinomycetes</taxon>
        <taxon>Kitasatosporales</taxon>
        <taxon>Streptomycetaceae</taxon>
        <taxon>Streptomyces</taxon>
    </lineage>
</organism>
<evidence type="ECO:0000313" key="9">
    <source>
        <dbReference type="Proteomes" id="UP001183388"/>
    </source>
</evidence>
<feature type="region of interest" description="Disordered" evidence="6">
    <location>
        <begin position="297"/>
        <end position="342"/>
    </location>
</feature>
<sequence>MEGVGALEGGDPERVGRYRLVGRLGAGGMGRVYLARSPGGRAVAVKVVRAELSEDPGFRERFAREVAAAGRVNSFFTAGVVDADPQGSPPWLATAYVPGPSLAQAVLDSGPWPERSVTALAAALAEALEAIHASGLVHRDLKPSNVLIAADGPRVIDFGISVAAEGSALTQTGMVVGTPGFMAPEQLTGGPVGPAADVFALGAVLAYAATGEGPFGTGASHAVNYRAVHEEPRLGSLPDGLREVVLPCLAKEPGQRPRVPELLERLEGRSGEEPAPGRGAAGAAWLPEGVAHTVRLRQEEAERPPGPRIAQVAGARTETSPRPVVPPMPDEAPRPGRSPRRSPLTAITAAVAVLALTVGLVLALDRDDDGEPGAGGGTTPTATGGTGEETSGPPPGPVSGQLAGAGSIAQDEAQQVWSASFTAANPEAQVTYEPSGAGAGWDRFLTGQAEFTGREGYLGGRELDQAAQACPELVEIPVHLTLTAVVVRLDGVGELSLRSATLAGIFSGGITFWNDPAIAADNPSVTLPDTPVVPVHRSDTSEVTGRFTDWLNAGAPRTFPFGATDDWPYTGVGLGAEGALNLARTVNETPGAIGYVDPGVADQGLVRVALGAGGEAVAPTPEAGVRMMEEATPVSGRGAADLAYELPEVTEVPGAYPLLGVSYVVTCAEAADEERAALLRAYLSHLIGEDAQEEAADATGSVPLPDSLRADLQAAIGTIG</sequence>
<dbReference type="SUPFAM" id="SSF56112">
    <property type="entry name" value="Protein kinase-like (PK-like)"/>
    <property type="match status" value="1"/>
</dbReference>
<dbReference type="InterPro" id="IPR024370">
    <property type="entry name" value="PBP_domain"/>
</dbReference>
<keyword evidence="2 5" id="KW-0547">Nucleotide-binding</keyword>
<evidence type="ECO:0000313" key="8">
    <source>
        <dbReference type="EMBL" id="MDT0309721.1"/>
    </source>
</evidence>
<accession>A0ABU2LDS2</accession>
<protein>
    <submittedName>
        <fullName evidence="8">Substrate-binding domain-containing protein</fullName>
    </submittedName>
</protein>
<dbReference type="SMART" id="SM00220">
    <property type="entry name" value="S_TKc"/>
    <property type="match status" value="1"/>
</dbReference>
<dbReference type="EMBL" id="JAVREN010000044">
    <property type="protein sequence ID" value="MDT0309721.1"/>
    <property type="molecule type" value="Genomic_DNA"/>
</dbReference>
<proteinExistence type="predicted"/>
<dbReference type="Pfam" id="PF12849">
    <property type="entry name" value="PBP_like_2"/>
    <property type="match status" value="1"/>
</dbReference>
<keyword evidence="4 5" id="KW-0067">ATP-binding</keyword>
<comment type="caution">
    <text evidence="8">The sequence shown here is derived from an EMBL/GenBank/DDBJ whole genome shotgun (WGS) entry which is preliminary data.</text>
</comment>
<dbReference type="PROSITE" id="PS50011">
    <property type="entry name" value="PROTEIN_KINASE_DOM"/>
    <property type="match status" value="1"/>
</dbReference>
<dbReference type="PANTHER" id="PTHR43289:SF34">
    <property type="entry name" value="SERINE_THREONINE-PROTEIN KINASE YBDM-RELATED"/>
    <property type="match status" value="1"/>
</dbReference>
<dbReference type="InterPro" id="IPR000719">
    <property type="entry name" value="Prot_kinase_dom"/>
</dbReference>
<gene>
    <name evidence="8" type="ORF">RM780_22570</name>
</gene>
<dbReference type="PROSITE" id="PS00108">
    <property type="entry name" value="PROTEIN_KINASE_ST"/>
    <property type="match status" value="1"/>
</dbReference>
<dbReference type="Pfam" id="PF00069">
    <property type="entry name" value="Pkinase"/>
    <property type="match status" value="1"/>
</dbReference>
<dbReference type="Gene3D" id="1.10.510.10">
    <property type="entry name" value="Transferase(Phosphotransferase) domain 1"/>
    <property type="match status" value="1"/>
</dbReference>
<dbReference type="PANTHER" id="PTHR43289">
    <property type="entry name" value="MITOGEN-ACTIVATED PROTEIN KINASE KINASE KINASE 20-RELATED"/>
    <property type="match status" value="1"/>
</dbReference>
<evidence type="ECO:0000256" key="1">
    <source>
        <dbReference type="ARBA" id="ARBA00022679"/>
    </source>
</evidence>
<feature type="domain" description="Protein kinase" evidence="7">
    <location>
        <begin position="18"/>
        <end position="286"/>
    </location>
</feature>
<dbReference type="Gene3D" id="3.40.190.10">
    <property type="entry name" value="Periplasmic binding protein-like II"/>
    <property type="match status" value="2"/>
</dbReference>
<dbReference type="InterPro" id="IPR008271">
    <property type="entry name" value="Ser/Thr_kinase_AS"/>
</dbReference>
<evidence type="ECO:0000256" key="4">
    <source>
        <dbReference type="ARBA" id="ARBA00022840"/>
    </source>
</evidence>
<reference evidence="9" key="1">
    <citation type="submission" date="2023-07" db="EMBL/GenBank/DDBJ databases">
        <title>30 novel species of actinomycetes from the DSMZ collection.</title>
        <authorList>
            <person name="Nouioui I."/>
        </authorList>
    </citation>
    <scope>NUCLEOTIDE SEQUENCE [LARGE SCALE GENOMIC DNA]</scope>
    <source>
        <strain evidence="9">DSM 44917</strain>
    </source>
</reference>
<dbReference type="PROSITE" id="PS00107">
    <property type="entry name" value="PROTEIN_KINASE_ATP"/>
    <property type="match status" value="1"/>
</dbReference>
<dbReference type="Gene3D" id="3.30.200.20">
    <property type="entry name" value="Phosphorylase Kinase, domain 1"/>
    <property type="match status" value="1"/>
</dbReference>
<keyword evidence="9" id="KW-1185">Reference proteome</keyword>
<evidence type="ECO:0000259" key="7">
    <source>
        <dbReference type="PROSITE" id="PS50011"/>
    </source>
</evidence>
<name>A0ABU2LDS2_9ACTN</name>
<evidence type="ECO:0000256" key="5">
    <source>
        <dbReference type="PROSITE-ProRule" id="PRU10141"/>
    </source>
</evidence>
<feature type="region of interest" description="Disordered" evidence="6">
    <location>
        <begin position="367"/>
        <end position="409"/>
    </location>
</feature>
<evidence type="ECO:0000256" key="3">
    <source>
        <dbReference type="ARBA" id="ARBA00022777"/>
    </source>
</evidence>
<dbReference type="SUPFAM" id="SSF53850">
    <property type="entry name" value="Periplasmic binding protein-like II"/>
    <property type="match status" value="1"/>
</dbReference>
<dbReference type="InterPro" id="IPR011009">
    <property type="entry name" value="Kinase-like_dom_sf"/>
</dbReference>
<feature type="compositionally biased region" description="Low complexity" evidence="6">
    <location>
        <begin position="379"/>
        <end position="391"/>
    </location>
</feature>
<evidence type="ECO:0000256" key="2">
    <source>
        <dbReference type="ARBA" id="ARBA00022741"/>
    </source>
</evidence>
<keyword evidence="3" id="KW-0418">Kinase</keyword>
<keyword evidence="1" id="KW-0808">Transferase</keyword>